<protein>
    <submittedName>
        <fullName evidence="2">Late embryogenesis abundant (LEA) hydroxyproline-rich glycoprotein family</fullName>
    </submittedName>
</protein>
<gene>
    <name evidence="2" type="ORF">ZEAMMB73_Zm00001d028522</name>
</gene>
<feature type="compositionally biased region" description="Basic residues" evidence="1">
    <location>
        <begin position="154"/>
        <end position="179"/>
    </location>
</feature>
<feature type="non-terminal residue" evidence="2">
    <location>
        <position position="1"/>
    </location>
</feature>
<feature type="compositionally biased region" description="Basic residues" evidence="1">
    <location>
        <begin position="1"/>
        <end position="11"/>
    </location>
</feature>
<organism evidence="2">
    <name type="scientific">Zea mays</name>
    <name type="common">Maize</name>
    <dbReference type="NCBI Taxonomy" id="4577"/>
    <lineage>
        <taxon>Eukaryota</taxon>
        <taxon>Viridiplantae</taxon>
        <taxon>Streptophyta</taxon>
        <taxon>Embryophyta</taxon>
        <taxon>Tracheophyta</taxon>
        <taxon>Spermatophyta</taxon>
        <taxon>Magnoliopsida</taxon>
        <taxon>Liliopsida</taxon>
        <taxon>Poales</taxon>
        <taxon>Poaceae</taxon>
        <taxon>PACMAD clade</taxon>
        <taxon>Panicoideae</taxon>
        <taxon>Andropogonodae</taxon>
        <taxon>Andropogoneae</taxon>
        <taxon>Tripsacinae</taxon>
        <taxon>Zea</taxon>
    </lineage>
</organism>
<proteinExistence type="predicted"/>
<dbReference type="EMBL" id="CM007647">
    <property type="protein sequence ID" value="ONL96263.1"/>
    <property type="molecule type" value="Genomic_DNA"/>
</dbReference>
<sequence>PLHRTTPRRCPSRLQKSKAISPQAASHPSPGDGGRHRDGPIQRRGPRPRRRGVLVPAAPPALRVRRGVRLLPRLLLLPLPAAHLPGAPRPGHRARRRARGEAPQAAVRPRPGVRAVPPRGLADVPGRPARVRAARAQHPPAPDPRHCRPLQRAPGRRAGPHPRRRDQRPRRAPHHRRRRREDPRARLLLPKTAGVGGLRNRHQPEEPVAEIQAVWRGRDKRVV</sequence>
<reference evidence="2" key="1">
    <citation type="submission" date="2015-12" db="EMBL/GenBank/DDBJ databases">
        <title>Update maize B73 reference genome by single molecule sequencing technologies.</title>
        <authorList>
            <consortium name="Maize Genome Sequencing Project"/>
            <person name="Ware D."/>
        </authorList>
    </citation>
    <scope>NUCLEOTIDE SEQUENCE [LARGE SCALE GENOMIC DNA]</scope>
    <source>
        <tissue evidence="2">Seedling</tissue>
    </source>
</reference>
<dbReference type="AlphaFoldDB" id="A0A1D6JX25"/>
<name>A0A1D6JX25_MAIZE</name>
<feature type="compositionally biased region" description="Low complexity" evidence="1">
    <location>
        <begin position="101"/>
        <end position="128"/>
    </location>
</feature>
<evidence type="ECO:0000313" key="2">
    <source>
        <dbReference type="EMBL" id="ONL96263.1"/>
    </source>
</evidence>
<feature type="region of interest" description="Disordered" evidence="1">
    <location>
        <begin position="1"/>
        <end position="56"/>
    </location>
</feature>
<accession>A0A1D6JX25</accession>
<evidence type="ECO:0000256" key="1">
    <source>
        <dbReference type="SAM" id="MobiDB-lite"/>
    </source>
</evidence>
<feature type="region of interest" description="Disordered" evidence="1">
    <location>
        <begin position="81"/>
        <end position="210"/>
    </location>
</feature>